<organism evidence="1 2">
    <name type="scientific">Pyropia yezoensis</name>
    <name type="common">Susabi-nori</name>
    <name type="synonym">Porphyra yezoensis</name>
    <dbReference type="NCBI Taxonomy" id="2788"/>
    <lineage>
        <taxon>Eukaryota</taxon>
        <taxon>Rhodophyta</taxon>
        <taxon>Bangiophyceae</taxon>
        <taxon>Bangiales</taxon>
        <taxon>Bangiaceae</taxon>
        <taxon>Pyropia</taxon>
    </lineage>
</organism>
<accession>A0ACC3BU59</accession>
<reference evidence="1" key="1">
    <citation type="submission" date="2019-11" db="EMBL/GenBank/DDBJ databases">
        <title>Nori genome reveals adaptations in red seaweeds to the harsh intertidal environment.</title>
        <authorList>
            <person name="Wang D."/>
            <person name="Mao Y."/>
        </authorList>
    </citation>
    <scope>NUCLEOTIDE SEQUENCE</scope>
    <source>
        <tissue evidence="1">Gametophyte</tissue>
    </source>
</reference>
<evidence type="ECO:0000313" key="2">
    <source>
        <dbReference type="Proteomes" id="UP000798662"/>
    </source>
</evidence>
<protein>
    <submittedName>
        <fullName evidence="1">Uncharacterized protein</fullName>
    </submittedName>
</protein>
<proteinExistence type="predicted"/>
<dbReference type="EMBL" id="CM020618">
    <property type="protein sequence ID" value="KAK1861571.1"/>
    <property type="molecule type" value="Genomic_DNA"/>
</dbReference>
<dbReference type="Proteomes" id="UP000798662">
    <property type="component" value="Chromosome 1"/>
</dbReference>
<name>A0ACC3BU59_PYRYE</name>
<sequence>MACRGIPHRRSKVVTAAAFAFATAVAVTATAPIPVTAADDRTEWVYFGPKGPAFWGSLTQDWASAGAMFEPMAVLNTVEYSCVAAGECGSAVRAGYTYDLIQVQLHLSAEHTEQEEVFPAELQLVHAADDGNLLVVGVHLMIGAASSGLEALLAATEATFLSPTSVSSGPMGTRGLNATLSADDWKSLVPSKSGWCQYAGSLTTPPCTEGVTWAVASEPLTASMEQLERAGRTLISVGRSVVSTERPVQPQNGRRVTCYSADM</sequence>
<gene>
    <name evidence="1" type="ORF">I4F81_004154</name>
</gene>
<comment type="caution">
    <text evidence="1">The sequence shown here is derived from an EMBL/GenBank/DDBJ whole genome shotgun (WGS) entry which is preliminary data.</text>
</comment>
<keyword evidence="2" id="KW-1185">Reference proteome</keyword>
<evidence type="ECO:0000313" key="1">
    <source>
        <dbReference type="EMBL" id="KAK1861571.1"/>
    </source>
</evidence>